<name>A0A9B0GG93_ODORO</name>
<evidence type="ECO:0000313" key="3">
    <source>
        <dbReference type="RefSeq" id="XP_004398821.1"/>
    </source>
</evidence>
<feature type="region of interest" description="Disordered" evidence="1">
    <location>
        <begin position="81"/>
        <end position="205"/>
    </location>
</feature>
<proteinExistence type="predicted"/>
<reference evidence="3" key="1">
    <citation type="submission" date="2025-08" db="UniProtKB">
        <authorList>
            <consortium name="RefSeq"/>
        </authorList>
    </citation>
    <scope>IDENTIFICATION</scope>
</reference>
<evidence type="ECO:0000313" key="2">
    <source>
        <dbReference type="Proteomes" id="UP000245340"/>
    </source>
</evidence>
<feature type="region of interest" description="Disordered" evidence="1">
    <location>
        <begin position="20"/>
        <end position="53"/>
    </location>
</feature>
<dbReference type="AlphaFoldDB" id="A0A9B0GG93"/>
<keyword evidence="2" id="KW-1185">Reference proteome</keyword>
<sequence length="205" mass="21983">MDAGKSLEICFQIWTRPSRGKRRELRDRVETADGEPSAALERVGSARRQAGVGERELTWRGGRRRTPQPFRFRVFPAPTWAAGLGKGAGEREGSLQGSVRPPVSAEARTPRPAPSPAAPPRGFLSKASAPAQVPGAALPLPPRGDRLRVPRLGPARPERSPRKCAPAAPAKPGFGERVLPKSRRLAPPPPRERGLSGPARGSDCL</sequence>
<feature type="compositionally biased region" description="Low complexity" evidence="1">
    <location>
        <begin position="163"/>
        <end position="172"/>
    </location>
</feature>
<protein>
    <submittedName>
        <fullName evidence="3">Uncharacterized protein LOC101365896</fullName>
    </submittedName>
</protein>
<gene>
    <name evidence="3" type="primary">LOC101365896</name>
</gene>
<dbReference type="RefSeq" id="XP_004398821.1">
    <property type="nucleotide sequence ID" value="XM_004398764.1"/>
</dbReference>
<organism evidence="2 3">
    <name type="scientific">Odobenus rosmarus divergens</name>
    <name type="common">Pacific walrus</name>
    <dbReference type="NCBI Taxonomy" id="9708"/>
    <lineage>
        <taxon>Eukaryota</taxon>
        <taxon>Metazoa</taxon>
        <taxon>Chordata</taxon>
        <taxon>Craniata</taxon>
        <taxon>Vertebrata</taxon>
        <taxon>Euteleostomi</taxon>
        <taxon>Mammalia</taxon>
        <taxon>Eutheria</taxon>
        <taxon>Laurasiatheria</taxon>
        <taxon>Carnivora</taxon>
        <taxon>Caniformia</taxon>
        <taxon>Pinnipedia</taxon>
        <taxon>Odobenidae</taxon>
        <taxon>Odobenus</taxon>
    </lineage>
</organism>
<evidence type="ECO:0000256" key="1">
    <source>
        <dbReference type="SAM" id="MobiDB-lite"/>
    </source>
</evidence>
<accession>A0A9B0GG93</accession>
<dbReference type="Proteomes" id="UP000245340">
    <property type="component" value="Unplaced"/>
</dbReference>